<dbReference type="EMBL" id="FNCP01000008">
    <property type="protein sequence ID" value="SDG96667.1"/>
    <property type="molecule type" value="Genomic_DNA"/>
</dbReference>
<dbReference type="Proteomes" id="UP000198656">
    <property type="component" value="Unassembled WGS sequence"/>
</dbReference>
<evidence type="ECO:0000313" key="2">
    <source>
        <dbReference type="Proteomes" id="UP000198656"/>
    </source>
</evidence>
<dbReference type="RefSeq" id="WP_092332416.1">
    <property type="nucleotide sequence ID" value="NZ_FNCP01000008.1"/>
</dbReference>
<name>A0A1G7YJV1_9FIRM</name>
<sequence length="78" mass="8971">MEVSAQDLRILIEEGSNLIQTGSKIQNIQCIHWYLKCKSALDSFALEKDLLDKFKYSLELEERVEILKKIAVTEIESA</sequence>
<dbReference type="AlphaFoldDB" id="A0A1G7YJV1"/>
<accession>A0A1G7YJV1</accession>
<evidence type="ECO:0000313" key="1">
    <source>
        <dbReference type="EMBL" id="SDG96667.1"/>
    </source>
</evidence>
<organism evidence="1 2">
    <name type="scientific">Desulfosporosinus hippei DSM 8344</name>
    <dbReference type="NCBI Taxonomy" id="1121419"/>
    <lineage>
        <taxon>Bacteria</taxon>
        <taxon>Bacillati</taxon>
        <taxon>Bacillota</taxon>
        <taxon>Clostridia</taxon>
        <taxon>Eubacteriales</taxon>
        <taxon>Desulfitobacteriaceae</taxon>
        <taxon>Desulfosporosinus</taxon>
    </lineage>
</organism>
<proteinExistence type="predicted"/>
<reference evidence="2" key="1">
    <citation type="submission" date="2016-10" db="EMBL/GenBank/DDBJ databases">
        <authorList>
            <person name="Varghese N."/>
            <person name="Submissions S."/>
        </authorList>
    </citation>
    <scope>NUCLEOTIDE SEQUENCE [LARGE SCALE GENOMIC DNA]</scope>
    <source>
        <strain evidence="2">DSM 8344</strain>
    </source>
</reference>
<protein>
    <submittedName>
        <fullName evidence="1">Uncharacterized protein</fullName>
    </submittedName>
</protein>
<dbReference type="OrthoDB" id="1799103at2"/>
<keyword evidence="2" id="KW-1185">Reference proteome</keyword>
<gene>
    <name evidence="1" type="ORF">SAMN05443529_10879</name>
</gene>